<evidence type="ECO:0000259" key="4">
    <source>
        <dbReference type="Pfam" id="PF08574"/>
    </source>
</evidence>
<organism evidence="5 6">
    <name type="scientific">Quillaja saponaria</name>
    <name type="common">Soap bark tree</name>
    <dbReference type="NCBI Taxonomy" id="32244"/>
    <lineage>
        <taxon>Eukaryota</taxon>
        <taxon>Viridiplantae</taxon>
        <taxon>Streptophyta</taxon>
        <taxon>Embryophyta</taxon>
        <taxon>Tracheophyta</taxon>
        <taxon>Spermatophyta</taxon>
        <taxon>Magnoliopsida</taxon>
        <taxon>eudicotyledons</taxon>
        <taxon>Gunneridae</taxon>
        <taxon>Pentapetalae</taxon>
        <taxon>rosids</taxon>
        <taxon>fabids</taxon>
        <taxon>Fabales</taxon>
        <taxon>Quillajaceae</taxon>
        <taxon>Quillaja</taxon>
    </lineage>
</organism>
<keyword evidence="6" id="KW-1185">Reference proteome</keyword>
<evidence type="ECO:0000313" key="5">
    <source>
        <dbReference type="EMBL" id="KAJ7965695.1"/>
    </source>
</evidence>
<evidence type="ECO:0000313" key="6">
    <source>
        <dbReference type="Proteomes" id="UP001163823"/>
    </source>
</evidence>
<comment type="caution">
    <text evidence="5">The sequence shown here is derived from an EMBL/GenBank/DDBJ whole genome shotgun (WGS) entry which is preliminary data.</text>
</comment>
<dbReference type="EMBL" id="JARAOO010000006">
    <property type="protein sequence ID" value="KAJ7965695.1"/>
    <property type="molecule type" value="Genomic_DNA"/>
</dbReference>
<evidence type="ECO:0000256" key="1">
    <source>
        <dbReference type="ARBA" id="ARBA00010218"/>
    </source>
</evidence>
<dbReference type="PANTHER" id="PTHR31934">
    <property type="entry name" value="ALPHA/BETA-HYDROLASES SUPERFAMILY PROTEIN"/>
    <property type="match status" value="1"/>
</dbReference>
<gene>
    <name evidence="5" type="ORF">O6P43_015291</name>
</gene>
<reference evidence="5" key="1">
    <citation type="journal article" date="2023" name="Science">
        <title>Elucidation of the pathway for biosynthesis of saponin adjuvants from the soapbark tree.</title>
        <authorList>
            <person name="Reed J."/>
            <person name="Orme A."/>
            <person name="El-Demerdash A."/>
            <person name="Owen C."/>
            <person name="Martin L.B.B."/>
            <person name="Misra R.C."/>
            <person name="Kikuchi S."/>
            <person name="Rejzek M."/>
            <person name="Martin A.C."/>
            <person name="Harkess A."/>
            <person name="Leebens-Mack J."/>
            <person name="Louveau T."/>
            <person name="Stephenson M.J."/>
            <person name="Osbourn A."/>
        </authorList>
    </citation>
    <scope>NUCLEOTIDE SEQUENCE</scope>
    <source>
        <strain evidence="5">S10</strain>
    </source>
</reference>
<dbReference type="InterPro" id="IPR013883">
    <property type="entry name" value="TF_Iwr1_dom"/>
</dbReference>
<feature type="domain" description="Transcription factor Iwr1" evidence="4">
    <location>
        <begin position="87"/>
        <end position="148"/>
    </location>
</feature>
<dbReference type="Pfam" id="PF08574">
    <property type="entry name" value="Iwr1"/>
    <property type="match status" value="1"/>
</dbReference>
<dbReference type="AlphaFoldDB" id="A0AAD7LZ10"/>
<feature type="region of interest" description="Disordered" evidence="2">
    <location>
        <begin position="120"/>
        <end position="165"/>
    </location>
</feature>
<dbReference type="KEGG" id="qsa:O6P43_015291"/>
<comment type="similarity">
    <text evidence="1">Belongs to the IWR1/SLC7A6OS family.</text>
</comment>
<name>A0AAD7LZ10_QUISA</name>
<keyword evidence="3" id="KW-0472">Membrane</keyword>
<keyword evidence="3" id="KW-0812">Transmembrane</keyword>
<feature type="compositionally biased region" description="Acidic residues" evidence="2">
    <location>
        <begin position="120"/>
        <end position="136"/>
    </location>
</feature>
<proteinExistence type="inferred from homology"/>
<feature type="compositionally biased region" description="Acidic residues" evidence="2">
    <location>
        <begin position="145"/>
        <end position="165"/>
    </location>
</feature>
<dbReference type="PANTHER" id="PTHR31934:SF2">
    <property type="entry name" value="RNA-DIRECTED DNA METHYLATION 4"/>
    <property type="match status" value="1"/>
</dbReference>
<evidence type="ECO:0000256" key="2">
    <source>
        <dbReference type="SAM" id="MobiDB-lite"/>
    </source>
</evidence>
<accession>A0AAD7LZ10</accession>
<feature type="transmembrane region" description="Helical" evidence="3">
    <location>
        <begin position="183"/>
        <end position="204"/>
    </location>
</feature>
<dbReference type="Proteomes" id="UP001163823">
    <property type="component" value="Chromosome 6"/>
</dbReference>
<sequence>MLVFNKYGTAERDKKGKCKIMHYMKCTTSMILFVLTMRENLLTCAEGRNFLGGSKAFVGYLPLLREFIPNAAEEIESDIHDYIPKQEDYVYDFYTVKDDMDMDDEGSLFPFPLVQVDDEDYYDGPDESDYESDDSNAENNPLNDYPDELSEESEERENSDNESEEPELIVLLMNLQNMRIQKVMVFPVVLTHYMMMSLMMIISVDDYDDGEDWRWSYL</sequence>
<protein>
    <submittedName>
        <fullName evidence="5">RNA-directed DNA methylation 4, putative isoform 4</fullName>
    </submittedName>
</protein>
<keyword evidence="3" id="KW-1133">Transmembrane helix</keyword>
<evidence type="ECO:0000256" key="3">
    <source>
        <dbReference type="SAM" id="Phobius"/>
    </source>
</evidence>